<feature type="transmembrane region" description="Helical" evidence="1">
    <location>
        <begin position="163"/>
        <end position="187"/>
    </location>
</feature>
<keyword evidence="1" id="KW-0812">Transmembrane</keyword>
<reference evidence="2 3" key="1">
    <citation type="journal article" date="2015" name="Genome Announc.">
        <title>Expanding the biotechnology potential of lactobacilli through comparative genomics of 213 strains and associated genera.</title>
        <authorList>
            <person name="Sun Z."/>
            <person name="Harris H.M."/>
            <person name="McCann A."/>
            <person name="Guo C."/>
            <person name="Argimon S."/>
            <person name="Zhang W."/>
            <person name="Yang X."/>
            <person name="Jeffery I.B."/>
            <person name="Cooney J.C."/>
            <person name="Kagawa T.F."/>
            <person name="Liu W."/>
            <person name="Song Y."/>
            <person name="Salvetti E."/>
            <person name="Wrobel A."/>
            <person name="Rasinkangas P."/>
            <person name="Parkhill J."/>
            <person name="Rea M.C."/>
            <person name="O'Sullivan O."/>
            <person name="Ritari J."/>
            <person name="Douillard F.P."/>
            <person name="Paul Ross R."/>
            <person name="Yang R."/>
            <person name="Briner A.E."/>
            <person name="Felis G.E."/>
            <person name="de Vos W.M."/>
            <person name="Barrangou R."/>
            <person name="Klaenhammer T.R."/>
            <person name="Caufield P.W."/>
            <person name="Cui Y."/>
            <person name="Zhang H."/>
            <person name="O'Toole P.W."/>
        </authorList>
    </citation>
    <scope>NUCLEOTIDE SEQUENCE [LARGE SCALE GENOMIC DNA]</scope>
    <source>
        <strain evidence="2 3">DSM 20001</strain>
    </source>
</reference>
<feature type="transmembrane region" description="Helical" evidence="1">
    <location>
        <begin position="207"/>
        <end position="234"/>
    </location>
</feature>
<keyword evidence="1" id="KW-1133">Transmembrane helix</keyword>
<evidence type="ECO:0000313" key="2">
    <source>
        <dbReference type="EMBL" id="KRK14150.1"/>
    </source>
</evidence>
<evidence type="ECO:0000256" key="1">
    <source>
        <dbReference type="SAM" id="Phobius"/>
    </source>
</evidence>
<gene>
    <name evidence="2" type="ORF">FD22_GL000148</name>
</gene>
<dbReference type="GeneID" id="65917400"/>
<dbReference type="EMBL" id="AZCN01000101">
    <property type="protein sequence ID" value="KRK14150.1"/>
    <property type="molecule type" value="Genomic_DNA"/>
</dbReference>
<accession>A0A0R1EXK0</accession>
<sequence length="241" mass="27570">MKLIRADLTYITKLYFHSTKVILPSIIWLLSVLLNYQVQPNYITASFLTTATVMFIVAMITTYGFFENLTTLQEKLLLLDNRNQNSIYLAFFIFIYLVLALGSTLAIIIPMIKYLYIGKNFFIGQLTGIDIISGWLVQLIGIPLGIAIGFWTQKRVIKRRKTALLLTALIAIIAIQSGSMFGQTSWLSYVFPPIYPVFLMLGKSNQFHLASVLLAFIIVYGYALLLLLLNFYYLNRCKFDR</sequence>
<feature type="transmembrane region" description="Helical" evidence="1">
    <location>
        <begin position="21"/>
        <end position="38"/>
    </location>
</feature>
<organism evidence="2 3">
    <name type="scientific">Loigolactobacillus coryniformis subsp. coryniformis KCTC 3167 = DSM 20001</name>
    <dbReference type="NCBI Taxonomy" id="913848"/>
    <lineage>
        <taxon>Bacteria</taxon>
        <taxon>Bacillati</taxon>
        <taxon>Bacillota</taxon>
        <taxon>Bacilli</taxon>
        <taxon>Lactobacillales</taxon>
        <taxon>Lactobacillaceae</taxon>
        <taxon>Loigolactobacillus</taxon>
    </lineage>
</organism>
<evidence type="ECO:0000313" key="3">
    <source>
        <dbReference type="Proteomes" id="UP000051181"/>
    </source>
</evidence>
<dbReference type="PATRIC" id="fig|913848.6.peg.146"/>
<name>A0A0R1EXK0_9LACO</name>
<dbReference type="Proteomes" id="UP000051181">
    <property type="component" value="Unassembled WGS sequence"/>
</dbReference>
<feature type="transmembrane region" description="Helical" evidence="1">
    <location>
        <begin position="44"/>
        <end position="66"/>
    </location>
</feature>
<keyword evidence="1" id="KW-0472">Membrane</keyword>
<comment type="caution">
    <text evidence="2">The sequence shown here is derived from an EMBL/GenBank/DDBJ whole genome shotgun (WGS) entry which is preliminary data.</text>
</comment>
<dbReference type="eggNOG" id="ENOG5032T6M">
    <property type="taxonomic scope" value="Bacteria"/>
</dbReference>
<dbReference type="RefSeq" id="WP_010010981.1">
    <property type="nucleotide sequence ID" value="NZ_AZCN01000101.1"/>
</dbReference>
<protein>
    <submittedName>
        <fullName evidence="2">Uncharacterized protein</fullName>
    </submittedName>
</protein>
<feature type="transmembrane region" description="Helical" evidence="1">
    <location>
        <begin position="87"/>
        <end position="112"/>
    </location>
</feature>
<proteinExistence type="predicted"/>
<dbReference type="AlphaFoldDB" id="A0A0R1EXK0"/>
<feature type="transmembrane region" description="Helical" evidence="1">
    <location>
        <begin position="132"/>
        <end position="151"/>
    </location>
</feature>